<dbReference type="Pfam" id="PF00781">
    <property type="entry name" value="DAGK_cat"/>
    <property type="match status" value="1"/>
</dbReference>
<sequence>MVWVIVLSVVALLLAIVALTLTVTIARHLGRRDPLAVPRFWRRTLRITPAVPGPAGGALTGDAERRAQVAFVVNPTKDGTAELRERAMRACAIRYLPEPMWLHTTEADPGTGQARDAIEAGADVVVAVGGDGTVRAVAEALAGEDVAMGIIPLGTGNLFARNLDLPLTDMGALLRTVLEGAEARVDVGWLDVERAFPGHGDDGSHLFLVMAGAGIDAEMVAGADPVLKKRLGWLAYFFAAVEHLGDKRIKATVAVDDGEGVETEMRTVLLANAGKAARRAPGSSQTRRCPTANSTSPRSMRAAGSWAGPNCSARWWPRAPASSRRNCCARGAPRASTIVAAGR</sequence>
<name>A0ABQ6ICN7_9MICO</name>
<dbReference type="PANTHER" id="PTHR12358:SF54">
    <property type="entry name" value="SPHINGOSINE KINASE RELATED PROTEIN"/>
    <property type="match status" value="1"/>
</dbReference>
<reference evidence="6" key="1">
    <citation type="journal article" date="2019" name="Int. J. Syst. Evol. Microbiol.">
        <title>The Global Catalogue of Microorganisms (GCM) 10K type strain sequencing project: providing services to taxonomists for standard genome sequencing and annotation.</title>
        <authorList>
            <consortium name="The Broad Institute Genomics Platform"/>
            <consortium name="The Broad Institute Genome Sequencing Center for Infectious Disease"/>
            <person name="Wu L."/>
            <person name="Ma J."/>
        </authorList>
    </citation>
    <scope>NUCLEOTIDE SEQUENCE [LARGE SCALE GENOMIC DNA]</scope>
    <source>
        <strain evidence="6">NBRC 112299</strain>
    </source>
</reference>
<keyword evidence="6" id="KW-1185">Reference proteome</keyword>
<dbReference type="Gene3D" id="3.40.50.10330">
    <property type="entry name" value="Probable inorganic polyphosphate/atp-NAD kinase, domain 1"/>
    <property type="match status" value="1"/>
</dbReference>
<dbReference type="PROSITE" id="PS50146">
    <property type="entry name" value="DAGK"/>
    <property type="match status" value="1"/>
</dbReference>
<feature type="region of interest" description="Disordered" evidence="3">
    <location>
        <begin position="274"/>
        <end position="303"/>
    </location>
</feature>
<dbReference type="SMART" id="SM00046">
    <property type="entry name" value="DAGKc"/>
    <property type="match status" value="1"/>
</dbReference>
<evidence type="ECO:0000259" key="4">
    <source>
        <dbReference type="PROSITE" id="PS50146"/>
    </source>
</evidence>
<evidence type="ECO:0000313" key="6">
    <source>
        <dbReference type="Proteomes" id="UP001157125"/>
    </source>
</evidence>
<dbReference type="GO" id="GO:0016301">
    <property type="term" value="F:kinase activity"/>
    <property type="evidence" value="ECO:0007669"/>
    <property type="project" value="UniProtKB-KW"/>
</dbReference>
<evidence type="ECO:0000256" key="2">
    <source>
        <dbReference type="ARBA" id="ARBA00005983"/>
    </source>
</evidence>
<dbReference type="SUPFAM" id="SSF111331">
    <property type="entry name" value="NAD kinase/diacylglycerol kinase-like"/>
    <property type="match status" value="1"/>
</dbReference>
<dbReference type="PANTHER" id="PTHR12358">
    <property type="entry name" value="SPHINGOSINE KINASE"/>
    <property type="match status" value="1"/>
</dbReference>
<accession>A0ABQ6ICN7</accession>
<organism evidence="5 6">
    <name type="scientific">Demequina litorisediminis</name>
    <dbReference type="NCBI Taxonomy" id="1849022"/>
    <lineage>
        <taxon>Bacteria</taxon>
        <taxon>Bacillati</taxon>
        <taxon>Actinomycetota</taxon>
        <taxon>Actinomycetes</taxon>
        <taxon>Micrococcales</taxon>
        <taxon>Demequinaceae</taxon>
        <taxon>Demequina</taxon>
    </lineage>
</organism>
<dbReference type="EMBL" id="BSUN01000001">
    <property type="protein sequence ID" value="GMA35495.1"/>
    <property type="molecule type" value="Genomic_DNA"/>
</dbReference>
<keyword evidence="5" id="KW-0808">Transferase</keyword>
<dbReference type="Gene3D" id="2.60.200.40">
    <property type="match status" value="1"/>
</dbReference>
<evidence type="ECO:0000313" key="5">
    <source>
        <dbReference type="EMBL" id="GMA35495.1"/>
    </source>
</evidence>
<evidence type="ECO:0000256" key="3">
    <source>
        <dbReference type="SAM" id="MobiDB-lite"/>
    </source>
</evidence>
<comment type="caution">
    <text evidence="5">The sequence shown here is derived from an EMBL/GenBank/DDBJ whole genome shotgun (WGS) entry which is preliminary data.</text>
</comment>
<dbReference type="InterPro" id="IPR001206">
    <property type="entry name" value="Diacylglycerol_kinase_cat_dom"/>
</dbReference>
<dbReference type="Proteomes" id="UP001157125">
    <property type="component" value="Unassembled WGS sequence"/>
</dbReference>
<keyword evidence="5" id="KW-0418">Kinase</keyword>
<gene>
    <name evidence="5" type="ORF">GCM10025876_16990</name>
</gene>
<dbReference type="InterPro" id="IPR017438">
    <property type="entry name" value="ATP-NAD_kinase_N"/>
</dbReference>
<comment type="similarity">
    <text evidence="2">Belongs to the diacylglycerol/lipid kinase family.</text>
</comment>
<feature type="compositionally biased region" description="Polar residues" evidence="3">
    <location>
        <begin position="282"/>
        <end position="298"/>
    </location>
</feature>
<protein>
    <submittedName>
        <fullName evidence="5">Sphingosine kinase</fullName>
    </submittedName>
</protein>
<comment type="cofactor">
    <cofactor evidence="1">
        <name>Mg(2+)</name>
        <dbReference type="ChEBI" id="CHEBI:18420"/>
    </cofactor>
</comment>
<dbReference type="InterPro" id="IPR050187">
    <property type="entry name" value="Lipid_Phosphate_FormReg"/>
</dbReference>
<evidence type="ECO:0000256" key="1">
    <source>
        <dbReference type="ARBA" id="ARBA00001946"/>
    </source>
</evidence>
<dbReference type="InterPro" id="IPR016064">
    <property type="entry name" value="NAD/diacylglycerol_kinase_sf"/>
</dbReference>
<proteinExistence type="inferred from homology"/>
<feature type="domain" description="DAGKc" evidence="4">
    <location>
        <begin position="64"/>
        <end position="194"/>
    </location>
</feature>